<dbReference type="InterPro" id="IPR004563">
    <property type="entry name" value="Apolipo_AcylTrfase"/>
</dbReference>
<feature type="transmembrane region" description="Helical" evidence="8">
    <location>
        <begin position="177"/>
        <end position="204"/>
    </location>
</feature>
<comment type="subcellular location">
    <subcellularLocation>
        <location evidence="1 8">Cell membrane</location>
        <topology evidence="1 8">Multi-pass membrane protein</topology>
    </subcellularLocation>
</comment>
<evidence type="ECO:0000256" key="3">
    <source>
        <dbReference type="ARBA" id="ARBA00022679"/>
    </source>
</evidence>
<evidence type="ECO:0000256" key="8">
    <source>
        <dbReference type="HAMAP-Rule" id="MF_01148"/>
    </source>
</evidence>
<feature type="transmembrane region" description="Helical" evidence="8">
    <location>
        <begin position="34"/>
        <end position="55"/>
    </location>
</feature>
<sequence>MHLSLLKRVWLSGLGQGVTLFFLGLITGLSLPPWGVWGLAWVGLAPVWFIATVKTEYQDIGARFRQGFFAAGCWGLGFYGWGLAWITGLHPLMWMGLSPVQSLAVALGAWVAVTGWGVVLVGAWGGVLAIMTPWRKAWAWELLLGIALWCLLEGIWTRSPLWWTSYALTQSPGNLAILHWGQVSGPNTICALLLLVNGMIAGAWKQLWNHPKPLKLWLLPILGWGIAQGIGWIWLQTPLTPDNQAPLTIGILQGNIPTRIKLTPQGINQALSRYTQGYQALVQQGAEAVLTPEAAIPLVWPNPKLTELTQVVGTENVPLWLGIFMPVTNRNNALTQSLITLTGNTAPYSQFNKIKLVPLGEYIPEFLQGVVSRLSTATSELIPGRLDQQFATPLGPGIIGICFDSAFSYVFRDQAHLGGAWIMTVANNDPYDATMMRQHQAQDILRAIETDRYALRATNTGLSGVTDPHGNTLWLSAYRQEDRYLAHIYRRQTQTLYVRYGDWLTPMLLLCLGGMGLLQRSQSPGSRP</sequence>
<dbReference type="AlphaFoldDB" id="A0AAE4JXC6"/>
<feature type="transmembrane region" description="Helical" evidence="8">
    <location>
        <begin position="107"/>
        <end position="131"/>
    </location>
</feature>
<comment type="pathway">
    <text evidence="8">Protein modification; lipoprotein biosynthesis (N-acyl transfer).</text>
</comment>
<name>A0AAE4JXC6_9CYAN</name>
<gene>
    <name evidence="8 10" type="primary">lnt</name>
    <name evidence="10" type="ORF">RIF25_02695</name>
</gene>
<dbReference type="GO" id="GO:0016410">
    <property type="term" value="F:N-acyltransferase activity"/>
    <property type="evidence" value="ECO:0007669"/>
    <property type="project" value="UniProtKB-UniRule"/>
</dbReference>
<dbReference type="InterPro" id="IPR036526">
    <property type="entry name" value="C-N_Hydrolase_sf"/>
</dbReference>
<keyword evidence="2 8" id="KW-1003">Cell membrane</keyword>
<evidence type="ECO:0000313" key="10">
    <source>
        <dbReference type="EMBL" id="MDS3859709.1"/>
    </source>
</evidence>
<comment type="function">
    <text evidence="8">Catalyzes the phospholipid dependent N-acylation of the N-terminal cysteine of apolipoprotein, the last step in lipoprotein maturation.</text>
</comment>
<keyword evidence="6 8" id="KW-0472">Membrane</keyword>
<keyword evidence="11" id="KW-1185">Reference proteome</keyword>
<protein>
    <recommendedName>
        <fullName evidence="8">Apolipoprotein N-acyltransferase</fullName>
        <shortName evidence="8">ALP N-acyltransferase</shortName>
        <ecNumber evidence="8">2.3.1.269</ecNumber>
    </recommendedName>
</protein>
<dbReference type="CDD" id="cd07571">
    <property type="entry name" value="ALP_N-acyl_transferase"/>
    <property type="match status" value="1"/>
</dbReference>
<dbReference type="Pfam" id="PF20154">
    <property type="entry name" value="LNT_N"/>
    <property type="match status" value="1"/>
</dbReference>
<comment type="caution">
    <text evidence="10">The sequence shown here is derived from an EMBL/GenBank/DDBJ whole genome shotgun (WGS) entry which is preliminary data.</text>
</comment>
<comment type="catalytic activity">
    <reaction evidence="8">
        <text>N-terminal S-1,2-diacyl-sn-glyceryl-L-cysteinyl-[lipoprotein] + a glycerophospholipid = N-acyl-S-1,2-diacyl-sn-glyceryl-L-cysteinyl-[lipoprotein] + a 2-acyl-sn-glycero-3-phospholipid + H(+)</text>
        <dbReference type="Rhea" id="RHEA:48228"/>
        <dbReference type="Rhea" id="RHEA-COMP:14681"/>
        <dbReference type="Rhea" id="RHEA-COMP:14684"/>
        <dbReference type="ChEBI" id="CHEBI:15378"/>
        <dbReference type="ChEBI" id="CHEBI:136912"/>
        <dbReference type="ChEBI" id="CHEBI:140656"/>
        <dbReference type="ChEBI" id="CHEBI:140657"/>
        <dbReference type="ChEBI" id="CHEBI:140660"/>
        <dbReference type="EC" id="2.3.1.269"/>
    </reaction>
</comment>
<reference evidence="11" key="1">
    <citation type="submission" date="2023-07" db="EMBL/GenBank/DDBJ databases">
        <authorList>
            <person name="Luz R."/>
            <person name="Cordeiro R."/>
            <person name="Fonseca A."/>
            <person name="Goncalves V."/>
        </authorList>
    </citation>
    <scope>NUCLEOTIDE SEQUENCE [LARGE SCALE GENOMIC DNA]</scope>
    <source>
        <strain evidence="11">BACA0444</strain>
    </source>
</reference>
<evidence type="ECO:0000259" key="9">
    <source>
        <dbReference type="PROSITE" id="PS50263"/>
    </source>
</evidence>
<feature type="transmembrane region" description="Helical" evidence="8">
    <location>
        <begin position="138"/>
        <end position="157"/>
    </location>
</feature>
<evidence type="ECO:0000256" key="1">
    <source>
        <dbReference type="ARBA" id="ARBA00004651"/>
    </source>
</evidence>
<evidence type="ECO:0000256" key="5">
    <source>
        <dbReference type="ARBA" id="ARBA00022989"/>
    </source>
</evidence>
<organism evidence="10 11">
    <name type="scientific">Pseudocalidococcus azoricus BACA0444</name>
    <dbReference type="NCBI Taxonomy" id="2918990"/>
    <lineage>
        <taxon>Bacteria</taxon>
        <taxon>Bacillati</taxon>
        <taxon>Cyanobacteriota</taxon>
        <taxon>Cyanophyceae</taxon>
        <taxon>Acaryochloridales</taxon>
        <taxon>Thermosynechococcaceae</taxon>
        <taxon>Pseudocalidococcus</taxon>
        <taxon>Pseudocalidococcus azoricus</taxon>
    </lineage>
</organism>
<proteinExistence type="inferred from homology"/>
<dbReference type="HAMAP" id="MF_01148">
    <property type="entry name" value="Lnt"/>
    <property type="match status" value="1"/>
</dbReference>
<dbReference type="InterPro" id="IPR045378">
    <property type="entry name" value="LNT_N"/>
</dbReference>
<evidence type="ECO:0000256" key="7">
    <source>
        <dbReference type="ARBA" id="ARBA00023315"/>
    </source>
</evidence>
<dbReference type="Pfam" id="PF00795">
    <property type="entry name" value="CN_hydrolase"/>
    <property type="match status" value="1"/>
</dbReference>
<dbReference type="InterPro" id="IPR003010">
    <property type="entry name" value="C-N_Hydrolase"/>
</dbReference>
<evidence type="ECO:0000256" key="6">
    <source>
        <dbReference type="ARBA" id="ARBA00023136"/>
    </source>
</evidence>
<feature type="transmembrane region" description="Helical" evidence="8">
    <location>
        <begin position="9"/>
        <end position="28"/>
    </location>
</feature>
<dbReference type="SUPFAM" id="SSF56317">
    <property type="entry name" value="Carbon-nitrogen hydrolase"/>
    <property type="match status" value="1"/>
</dbReference>
<dbReference type="NCBIfam" id="TIGR00546">
    <property type="entry name" value="lnt"/>
    <property type="match status" value="1"/>
</dbReference>
<dbReference type="GO" id="GO:0005886">
    <property type="term" value="C:plasma membrane"/>
    <property type="evidence" value="ECO:0007669"/>
    <property type="project" value="UniProtKB-SubCell"/>
</dbReference>
<evidence type="ECO:0000256" key="2">
    <source>
        <dbReference type="ARBA" id="ARBA00022475"/>
    </source>
</evidence>
<keyword evidence="3 8" id="KW-0808">Transferase</keyword>
<keyword evidence="7 8" id="KW-0012">Acyltransferase</keyword>
<keyword evidence="5 8" id="KW-1133">Transmembrane helix</keyword>
<dbReference type="Gene3D" id="3.60.110.10">
    <property type="entry name" value="Carbon-nitrogen hydrolase"/>
    <property type="match status" value="1"/>
</dbReference>
<dbReference type="PROSITE" id="PS50263">
    <property type="entry name" value="CN_HYDROLASE"/>
    <property type="match status" value="1"/>
</dbReference>
<keyword evidence="4 8" id="KW-0812">Transmembrane</keyword>
<feature type="domain" description="CN hydrolase" evidence="9">
    <location>
        <begin position="252"/>
        <end position="490"/>
    </location>
</feature>
<dbReference type="GO" id="GO:0042158">
    <property type="term" value="P:lipoprotein biosynthetic process"/>
    <property type="evidence" value="ECO:0007669"/>
    <property type="project" value="UniProtKB-UniRule"/>
</dbReference>
<comment type="similarity">
    <text evidence="8">Belongs to the CN hydrolase family. Apolipoprotein N-acyltransferase subfamily.</text>
</comment>
<feature type="transmembrane region" description="Helical" evidence="8">
    <location>
        <begin position="216"/>
        <end position="235"/>
    </location>
</feature>
<dbReference type="Proteomes" id="UP001268256">
    <property type="component" value="Unassembled WGS sequence"/>
</dbReference>
<dbReference type="EC" id="2.3.1.269" evidence="8"/>
<dbReference type="PANTHER" id="PTHR38686">
    <property type="entry name" value="APOLIPOPROTEIN N-ACYLTRANSFERASE"/>
    <property type="match status" value="1"/>
</dbReference>
<accession>A0AAE4JXC6</accession>
<dbReference type="EMBL" id="JAVMIP010000002">
    <property type="protein sequence ID" value="MDS3859709.1"/>
    <property type="molecule type" value="Genomic_DNA"/>
</dbReference>
<evidence type="ECO:0000313" key="11">
    <source>
        <dbReference type="Proteomes" id="UP001268256"/>
    </source>
</evidence>
<dbReference type="PANTHER" id="PTHR38686:SF1">
    <property type="entry name" value="APOLIPOPROTEIN N-ACYLTRANSFERASE"/>
    <property type="match status" value="1"/>
</dbReference>
<feature type="transmembrane region" description="Helical" evidence="8">
    <location>
        <begin position="67"/>
        <end position="87"/>
    </location>
</feature>
<evidence type="ECO:0000256" key="4">
    <source>
        <dbReference type="ARBA" id="ARBA00022692"/>
    </source>
</evidence>